<dbReference type="PANTHER" id="PTHR47510">
    <property type="entry name" value="REVERSE TRANSCRIPTASE DOMAIN-CONTAINING PROTEIN"/>
    <property type="match status" value="1"/>
</dbReference>
<dbReference type="EMBL" id="JAMKFB020000831">
    <property type="protein sequence ID" value="KAL0147111.1"/>
    <property type="molecule type" value="Genomic_DNA"/>
</dbReference>
<protein>
    <recommendedName>
        <fullName evidence="3">Reverse transcriptase domain-containing protein</fullName>
    </recommendedName>
</protein>
<dbReference type="PANTHER" id="PTHR47510:SF3">
    <property type="entry name" value="ENDO_EXONUCLEASE_PHOSPHATASE DOMAIN-CONTAINING PROTEIN"/>
    <property type="match status" value="1"/>
</dbReference>
<organism evidence="1 2">
    <name type="scientific">Cirrhinus mrigala</name>
    <name type="common">Mrigala</name>
    <dbReference type="NCBI Taxonomy" id="683832"/>
    <lineage>
        <taxon>Eukaryota</taxon>
        <taxon>Metazoa</taxon>
        <taxon>Chordata</taxon>
        <taxon>Craniata</taxon>
        <taxon>Vertebrata</taxon>
        <taxon>Euteleostomi</taxon>
        <taxon>Actinopterygii</taxon>
        <taxon>Neopterygii</taxon>
        <taxon>Teleostei</taxon>
        <taxon>Ostariophysi</taxon>
        <taxon>Cypriniformes</taxon>
        <taxon>Cyprinidae</taxon>
        <taxon>Labeoninae</taxon>
        <taxon>Labeonini</taxon>
        <taxon>Cirrhinus</taxon>
    </lineage>
</organism>
<reference evidence="1 2" key="1">
    <citation type="submission" date="2024-05" db="EMBL/GenBank/DDBJ databases">
        <title>Genome sequencing and assembly of Indian major carp, Cirrhinus mrigala (Hamilton, 1822).</title>
        <authorList>
            <person name="Mohindra V."/>
            <person name="Chowdhury L.M."/>
            <person name="Lal K."/>
            <person name="Jena J.K."/>
        </authorList>
    </citation>
    <scope>NUCLEOTIDE SEQUENCE [LARGE SCALE GENOMIC DNA]</scope>
    <source>
        <strain evidence="1">CM1030</strain>
        <tissue evidence="1">Blood</tissue>
    </source>
</reference>
<accession>A0ABD0MEL4</accession>
<name>A0ABD0MEL4_CIRMR</name>
<comment type="caution">
    <text evidence="1">The sequence shown here is derived from an EMBL/GenBank/DDBJ whole genome shotgun (WGS) entry which is preliminary data.</text>
</comment>
<evidence type="ECO:0000313" key="2">
    <source>
        <dbReference type="Proteomes" id="UP001529510"/>
    </source>
</evidence>
<evidence type="ECO:0000313" key="1">
    <source>
        <dbReference type="EMBL" id="KAL0147111.1"/>
    </source>
</evidence>
<keyword evidence="2" id="KW-1185">Reference proteome</keyword>
<dbReference type="AlphaFoldDB" id="A0ABD0MEL4"/>
<feature type="non-terminal residue" evidence="1">
    <location>
        <position position="379"/>
    </location>
</feature>
<gene>
    <name evidence="1" type="ORF">M9458_057635</name>
</gene>
<dbReference type="Proteomes" id="UP001529510">
    <property type="component" value="Unassembled WGS sequence"/>
</dbReference>
<sequence>MYPDAVHILAGDFNHVDLRSVLPRFHQHVKCATRGANILAKVYLNIKLGYRVRPSPHLGQLDHMKTALTITKPQLQDCFDRTNWDVFEHPDLEVFRDSVWCYIKNCIDIVTADKCIQVYPNQKPWMNGDVRRLLKEINTAFRCGNRALYSVARANLKRGIRVAKLDYRRRIEDHLDSNNNRQVWQGFQHLTNYRIYIGAAEGNASLAEELNYFFARFEMEQLDTATHHPAAHSNFTLIVKEDEVRHTLRAINPRKAARPDGIAGRMSKDCADQLAGVFTRIFNQSLSQSTVPPCLKSSIIVTLPKKSHINSFNDYQPVALTPVVMKCFEKLVYRKNRSTEDAVATALQAALSLLEQEGSYVRLLFVDYSSAFNTFSLTS</sequence>
<evidence type="ECO:0008006" key="3">
    <source>
        <dbReference type="Google" id="ProtNLM"/>
    </source>
</evidence>
<proteinExistence type="predicted"/>